<dbReference type="AlphaFoldDB" id="A0A376U6K4"/>
<protein>
    <submittedName>
        <fullName evidence="1">Alpha-2-macroglobulin family protein</fullName>
    </submittedName>
</protein>
<accession>A0A376U6K4</accession>
<sequence length="256" mass="28156">MLLNSGGDATQTAAILSGLTAEQSTIERALAMNWLAKYMATMPPVVLPAPAGAWAKHKLTGGGEDWRWVGQGVPDILSFGDELSPQNVQVRWREPAKTAQQSNIPVTVERQLYRLIPGEEEMSFTLQPVTSNEIDSDALYLDEITLTSEQDAVLRYGQVEVPLPPGADVERTTWGISVNKPNAAKQQGQLLEKARNEMGELAYMVPVKELTGTVTFRHLLRFSQKGNSFCLLLVMCVPMHLRSKVLRQGVNGPGCR</sequence>
<evidence type="ECO:0000313" key="1">
    <source>
        <dbReference type="EMBL" id="STI84912.1"/>
    </source>
</evidence>
<evidence type="ECO:0000313" key="2">
    <source>
        <dbReference type="Proteomes" id="UP000254079"/>
    </source>
</evidence>
<name>A0A376U6K4_ECOLX</name>
<gene>
    <name evidence="1" type="ORF">NCTC8622_03985</name>
</gene>
<dbReference type="Proteomes" id="UP000254079">
    <property type="component" value="Unassembled WGS sequence"/>
</dbReference>
<organism evidence="1 2">
    <name type="scientific">Escherichia coli</name>
    <dbReference type="NCBI Taxonomy" id="562"/>
    <lineage>
        <taxon>Bacteria</taxon>
        <taxon>Pseudomonadati</taxon>
        <taxon>Pseudomonadota</taxon>
        <taxon>Gammaproteobacteria</taxon>
        <taxon>Enterobacterales</taxon>
        <taxon>Enterobacteriaceae</taxon>
        <taxon>Escherichia</taxon>
    </lineage>
</organism>
<proteinExistence type="predicted"/>
<dbReference type="EMBL" id="UGCP01000002">
    <property type="protein sequence ID" value="STI84912.1"/>
    <property type="molecule type" value="Genomic_DNA"/>
</dbReference>
<reference evidence="1 2" key="1">
    <citation type="submission" date="2018-06" db="EMBL/GenBank/DDBJ databases">
        <authorList>
            <consortium name="Pathogen Informatics"/>
            <person name="Doyle S."/>
        </authorList>
    </citation>
    <scope>NUCLEOTIDE SEQUENCE [LARGE SCALE GENOMIC DNA]</scope>
    <source>
        <strain evidence="1 2">NCTC8622</strain>
    </source>
</reference>